<sequence>MDKSVCLPSRKAQANRASPSPLQPFIWLPTLKCFKLRGIDKECVMAKKLSQIIQNDSANLLTAALDFRCAKSRRLRLRPFPLLSAKMAGNRAPSLTTCRTRLSAGFEEQRRIP</sequence>
<proteinExistence type="predicted"/>
<dbReference type="EMBL" id="JBDXMI010000001">
    <property type="protein sequence ID" value="MEO9383501.1"/>
    <property type="molecule type" value="Genomic_DNA"/>
</dbReference>
<reference evidence="1 2" key="1">
    <citation type="submission" date="2024-05" db="EMBL/GenBank/DDBJ databases">
        <authorList>
            <person name="De Oliveira J.P."/>
            <person name="Noriler S.A."/>
            <person name="De Oliveira A.G."/>
            <person name="Sipoli D.S."/>
        </authorList>
    </citation>
    <scope>NUCLEOTIDE SEQUENCE [LARGE SCALE GENOMIC DNA]</scope>
    <source>
        <strain evidence="1 2">LABIM192</strain>
    </source>
</reference>
<evidence type="ECO:0000313" key="2">
    <source>
        <dbReference type="Proteomes" id="UP001462502"/>
    </source>
</evidence>
<keyword evidence="2" id="KW-1185">Reference proteome</keyword>
<protein>
    <submittedName>
        <fullName evidence="1">Uncharacterized protein</fullName>
    </submittedName>
</protein>
<comment type="caution">
    <text evidence="1">The sequence shown here is derived from an EMBL/GenBank/DDBJ whole genome shotgun (WGS) entry which is preliminary data.</text>
</comment>
<organism evidence="1 2">
    <name type="scientific">Chromobacterium phragmitis</name>
    <dbReference type="NCBI Taxonomy" id="2202141"/>
    <lineage>
        <taxon>Bacteria</taxon>
        <taxon>Pseudomonadati</taxon>
        <taxon>Pseudomonadota</taxon>
        <taxon>Betaproteobacteria</taxon>
        <taxon>Neisseriales</taxon>
        <taxon>Chromobacteriaceae</taxon>
        <taxon>Chromobacterium</taxon>
    </lineage>
</organism>
<name>A0ABV0IQF7_9NEIS</name>
<dbReference type="RefSeq" id="WP_145964064.1">
    <property type="nucleotide sequence ID" value="NZ_CP029495.1"/>
</dbReference>
<evidence type="ECO:0000313" key="1">
    <source>
        <dbReference type="EMBL" id="MEO9383501.1"/>
    </source>
</evidence>
<dbReference type="Proteomes" id="UP001462502">
    <property type="component" value="Unassembled WGS sequence"/>
</dbReference>
<gene>
    <name evidence="1" type="ORF">ABI908_05120</name>
</gene>
<accession>A0ABV0IQF7</accession>